<comment type="caution">
    <text evidence="3">The sequence shown here is derived from an EMBL/GenBank/DDBJ whole genome shotgun (WGS) entry which is preliminary data.</text>
</comment>
<dbReference type="InterPro" id="IPR050904">
    <property type="entry name" value="Adhesion/Biosynth-related"/>
</dbReference>
<dbReference type="Gene3D" id="2.30.180.10">
    <property type="entry name" value="FAS1 domain"/>
    <property type="match status" value="1"/>
</dbReference>
<organism evidence="3 4">
    <name type="scientific">Natronogracilivirga saccharolytica</name>
    <dbReference type="NCBI Taxonomy" id="2812953"/>
    <lineage>
        <taxon>Bacteria</taxon>
        <taxon>Pseudomonadati</taxon>
        <taxon>Balneolota</taxon>
        <taxon>Balneolia</taxon>
        <taxon>Balneolales</taxon>
        <taxon>Cyclonatronaceae</taxon>
        <taxon>Natronogracilivirga</taxon>
    </lineage>
</organism>
<dbReference type="Pfam" id="PF02469">
    <property type="entry name" value="Fasciclin"/>
    <property type="match status" value="1"/>
</dbReference>
<evidence type="ECO:0000256" key="1">
    <source>
        <dbReference type="SAM" id="SignalP"/>
    </source>
</evidence>
<keyword evidence="4" id="KW-1185">Reference proteome</keyword>
<sequence>MKNLAPFILSALLIVVSACDVTNVSETTDGPDLRKDNNLPALLTNIAGTESSSTIVDIAVDNDDFNILVEAVLFAGLDGVLSGKRQFTVFAPTDEAFVNLLDELGLTAEELLSEERKELVTDILLYHVAAGNRMSGDVVSSKQIRTQQGSFIKIMSEDDSFFTGNEDRFAELIAVDIEASNGVIHVIDTVMLPPEEFNPGNRAHRGNGRR</sequence>
<accession>A0A8J7UWD6</accession>
<name>A0A8J7UWD6_9BACT</name>
<dbReference type="AlphaFoldDB" id="A0A8J7UWD6"/>
<evidence type="ECO:0000259" key="2">
    <source>
        <dbReference type="PROSITE" id="PS50213"/>
    </source>
</evidence>
<reference evidence="3" key="1">
    <citation type="submission" date="2021-02" db="EMBL/GenBank/DDBJ databases">
        <title>Natronogracilivirga saccharolytica gen. nov. sp. nov. a new anaerobic, haloalkiliphilic carbohydrate-fermenting bacterium from soda lake and proposing of Cyclonatronumiaceae fam. nov. in the phylum Balneolaeota.</title>
        <authorList>
            <person name="Zhilina T.N."/>
            <person name="Sorokin D.Y."/>
            <person name="Zavarzina D.G."/>
            <person name="Toshchakov S.V."/>
            <person name="Kublanov I.V."/>
        </authorList>
    </citation>
    <scope>NUCLEOTIDE SEQUENCE</scope>
    <source>
        <strain evidence="3">Z-1702</strain>
    </source>
</reference>
<dbReference type="GO" id="GO:0005615">
    <property type="term" value="C:extracellular space"/>
    <property type="evidence" value="ECO:0007669"/>
    <property type="project" value="TreeGrafter"/>
</dbReference>
<dbReference type="EMBL" id="JAFIDN010000011">
    <property type="protein sequence ID" value="MBP3193517.1"/>
    <property type="molecule type" value="Genomic_DNA"/>
</dbReference>
<dbReference type="PANTHER" id="PTHR10900">
    <property type="entry name" value="PERIOSTIN-RELATED"/>
    <property type="match status" value="1"/>
</dbReference>
<dbReference type="SUPFAM" id="SSF82153">
    <property type="entry name" value="FAS1 domain"/>
    <property type="match status" value="1"/>
</dbReference>
<evidence type="ECO:0000313" key="4">
    <source>
        <dbReference type="Proteomes" id="UP000673975"/>
    </source>
</evidence>
<dbReference type="Proteomes" id="UP000673975">
    <property type="component" value="Unassembled WGS sequence"/>
</dbReference>
<proteinExistence type="predicted"/>
<feature type="domain" description="FAS1" evidence="2">
    <location>
        <begin position="52"/>
        <end position="191"/>
    </location>
</feature>
<gene>
    <name evidence="3" type="ORF">NATSA_12650</name>
</gene>
<dbReference type="RefSeq" id="WP_210512974.1">
    <property type="nucleotide sequence ID" value="NZ_JAFIDN010000011.1"/>
</dbReference>
<feature type="signal peptide" evidence="1">
    <location>
        <begin position="1"/>
        <end position="18"/>
    </location>
</feature>
<dbReference type="PROSITE" id="PS50213">
    <property type="entry name" value="FAS1"/>
    <property type="match status" value="1"/>
</dbReference>
<dbReference type="PANTHER" id="PTHR10900:SF77">
    <property type="entry name" value="FI19380P1"/>
    <property type="match status" value="1"/>
</dbReference>
<dbReference type="InterPro" id="IPR000782">
    <property type="entry name" value="FAS1_domain"/>
</dbReference>
<dbReference type="PROSITE" id="PS51257">
    <property type="entry name" value="PROKAR_LIPOPROTEIN"/>
    <property type="match status" value="1"/>
</dbReference>
<feature type="chain" id="PRO_5035207935" evidence="1">
    <location>
        <begin position="19"/>
        <end position="210"/>
    </location>
</feature>
<dbReference type="InterPro" id="IPR036378">
    <property type="entry name" value="FAS1_dom_sf"/>
</dbReference>
<dbReference type="SMART" id="SM00554">
    <property type="entry name" value="FAS1"/>
    <property type="match status" value="1"/>
</dbReference>
<dbReference type="FunFam" id="2.30.180.10:FF:000032">
    <property type="entry name" value="Fasciclin domain-containing protein, putative"/>
    <property type="match status" value="1"/>
</dbReference>
<evidence type="ECO:0000313" key="3">
    <source>
        <dbReference type="EMBL" id="MBP3193517.1"/>
    </source>
</evidence>
<protein>
    <submittedName>
        <fullName evidence="3">Fasciclin domain-containing protein</fullName>
    </submittedName>
</protein>
<keyword evidence="1" id="KW-0732">Signal</keyword>